<reference evidence="1" key="1">
    <citation type="submission" date="2021-05" db="EMBL/GenBank/DDBJ databases">
        <authorList>
            <person name="Scholz U."/>
            <person name="Mascher M."/>
            <person name="Fiebig A."/>
        </authorList>
    </citation>
    <scope>NUCLEOTIDE SEQUENCE [LARGE SCALE GENOMIC DNA]</scope>
</reference>
<organism evidence="1 2">
    <name type="scientific">Avena sativa</name>
    <name type="common">Oat</name>
    <dbReference type="NCBI Taxonomy" id="4498"/>
    <lineage>
        <taxon>Eukaryota</taxon>
        <taxon>Viridiplantae</taxon>
        <taxon>Streptophyta</taxon>
        <taxon>Embryophyta</taxon>
        <taxon>Tracheophyta</taxon>
        <taxon>Spermatophyta</taxon>
        <taxon>Magnoliopsida</taxon>
        <taxon>Liliopsida</taxon>
        <taxon>Poales</taxon>
        <taxon>Poaceae</taxon>
        <taxon>BOP clade</taxon>
        <taxon>Pooideae</taxon>
        <taxon>Poodae</taxon>
        <taxon>Poeae</taxon>
        <taxon>Poeae Chloroplast Group 1 (Aveneae type)</taxon>
        <taxon>Aveninae</taxon>
        <taxon>Avena</taxon>
    </lineage>
</organism>
<evidence type="ECO:0000313" key="2">
    <source>
        <dbReference type="Proteomes" id="UP001732700"/>
    </source>
</evidence>
<evidence type="ECO:0000313" key="1">
    <source>
        <dbReference type="EnsemblPlants" id="AVESA.00010b.r2.1AG0002710.1.CDS.1"/>
    </source>
</evidence>
<dbReference type="EnsemblPlants" id="AVESA.00010b.r2.1AG0002710.1">
    <property type="protein sequence ID" value="AVESA.00010b.r2.1AG0002710.1.CDS.1"/>
    <property type="gene ID" value="AVESA.00010b.r2.1AG0002710"/>
</dbReference>
<reference evidence="1" key="2">
    <citation type="submission" date="2025-09" db="UniProtKB">
        <authorList>
            <consortium name="EnsemblPlants"/>
        </authorList>
    </citation>
    <scope>IDENTIFICATION</scope>
</reference>
<accession>A0ACD5T6X6</accession>
<protein>
    <submittedName>
        <fullName evidence="1">Uncharacterized protein</fullName>
    </submittedName>
</protein>
<proteinExistence type="predicted"/>
<keyword evidence="2" id="KW-1185">Reference proteome</keyword>
<dbReference type="Proteomes" id="UP001732700">
    <property type="component" value="Chromosome 1A"/>
</dbReference>
<sequence>MSSADQANRAEPFWLREHLVPHLDLPADLPVHFVDEKTVTATDLDARQNRFCLPNNGVLRNLRPILTAKQLQAANLRYEEDDDAPAADEQERIRKKKRKRRCVGGVGGLPVLVVDVSAGIVELEMSRGPATSVKGEGYMDFIADCSFTVGDVVQIWAFNPRFSPLCLVINKKPKQTLS</sequence>
<name>A0ACD5T6X6_AVESA</name>